<reference evidence="3 4" key="1">
    <citation type="journal article" date="2014" name="Nat. Commun.">
        <title>Molecular traces of alternative social organization in a termite genome.</title>
        <authorList>
            <person name="Terrapon N."/>
            <person name="Li C."/>
            <person name="Robertson H.M."/>
            <person name="Ji L."/>
            <person name="Meng X."/>
            <person name="Booth W."/>
            <person name="Chen Z."/>
            <person name="Childers C.P."/>
            <person name="Glastad K.M."/>
            <person name="Gokhale K."/>
            <person name="Gowin J."/>
            <person name="Gronenberg W."/>
            <person name="Hermansen R.A."/>
            <person name="Hu H."/>
            <person name="Hunt B.G."/>
            <person name="Huylmans A.K."/>
            <person name="Khalil S.M."/>
            <person name="Mitchell R.D."/>
            <person name="Munoz-Torres M.C."/>
            <person name="Mustard J.A."/>
            <person name="Pan H."/>
            <person name="Reese J.T."/>
            <person name="Scharf M.E."/>
            <person name="Sun F."/>
            <person name="Vogel H."/>
            <person name="Xiao J."/>
            <person name="Yang W."/>
            <person name="Yang Z."/>
            <person name="Yang Z."/>
            <person name="Zhou J."/>
            <person name="Zhu J."/>
            <person name="Brent C.S."/>
            <person name="Elsik C.G."/>
            <person name="Goodisman M.A."/>
            <person name="Liberles D.A."/>
            <person name="Roe R.M."/>
            <person name="Vargo E.L."/>
            <person name="Vilcinskas A."/>
            <person name="Wang J."/>
            <person name="Bornberg-Bauer E."/>
            <person name="Korb J."/>
            <person name="Zhang G."/>
            <person name="Liebig J."/>
        </authorList>
    </citation>
    <scope>NUCLEOTIDE SEQUENCE [LARGE SCALE GENOMIC DNA]</scope>
    <source>
        <tissue evidence="3">Whole organism</tissue>
    </source>
</reference>
<proteinExistence type="predicted"/>
<accession>A0A067QQD6</accession>
<organism evidence="3 4">
    <name type="scientific">Zootermopsis nevadensis</name>
    <name type="common">Dampwood termite</name>
    <dbReference type="NCBI Taxonomy" id="136037"/>
    <lineage>
        <taxon>Eukaryota</taxon>
        <taxon>Metazoa</taxon>
        <taxon>Ecdysozoa</taxon>
        <taxon>Arthropoda</taxon>
        <taxon>Hexapoda</taxon>
        <taxon>Insecta</taxon>
        <taxon>Pterygota</taxon>
        <taxon>Neoptera</taxon>
        <taxon>Polyneoptera</taxon>
        <taxon>Dictyoptera</taxon>
        <taxon>Blattodea</taxon>
        <taxon>Blattoidea</taxon>
        <taxon>Termitoidae</taxon>
        <taxon>Termopsidae</taxon>
        <taxon>Zootermopsis</taxon>
    </lineage>
</organism>
<evidence type="ECO:0000313" key="3">
    <source>
        <dbReference type="EMBL" id="KDR12011.1"/>
    </source>
</evidence>
<keyword evidence="4" id="KW-1185">Reference proteome</keyword>
<evidence type="ECO:0000256" key="1">
    <source>
        <dbReference type="SAM" id="MobiDB-lite"/>
    </source>
</evidence>
<dbReference type="AlphaFoldDB" id="A0A067QQD6"/>
<evidence type="ECO:0000313" key="4">
    <source>
        <dbReference type="Proteomes" id="UP000027135"/>
    </source>
</evidence>
<feature type="compositionally biased region" description="Gly residues" evidence="1">
    <location>
        <begin position="37"/>
        <end position="51"/>
    </location>
</feature>
<sequence>MKLILTVVIMAVAMCCIMWESVVYGAHAPDGPHANGSPGGPACRGGRGGNGAPNATNSTG</sequence>
<dbReference type="EMBL" id="KK853054">
    <property type="protein sequence ID" value="KDR12011.1"/>
    <property type="molecule type" value="Genomic_DNA"/>
</dbReference>
<dbReference type="Proteomes" id="UP000027135">
    <property type="component" value="Unassembled WGS sequence"/>
</dbReference>
<evidence type="ECO:0000256" key="2">
    <source>
        <dbReference type="SAM" id="SignalP"/>
    </source>
</evidence>
<name>A0A067QQD6_ZOONE</name>
<protein>
    <submittedName>
        <fullName evidence="3">Uncharacterized protein</fullName>
    </submittedName>
</protein>
<keyword evidence="2" id="KW-0732">Signal</keyword>
<dbReference type="InParanoid" id="A0A067QQD6"/>
<feature type="region of interest" description="Disordered" evidence="1">
    <location>
        <begin position="30"/>
        <end position="60"/>
    </location>
</feature>
<feature type="signal peptide" evidence="2">
    <location>
        <begin position="1"/>
        <end position="25"/>
    </location>
</feature>
<feature type="chain" id="PRO_5001644277" evidence="2">
    <location>
        <begin position="26"/>
        <end position="60"/>
    </location>
</feature>
<gene>
    <name evidence="3" type="ORF">L798_14085</name>
</gene>